<protein>
    <submittedName>
        <fullName evidence="2">Uncharacterized protein</fullName>
    </submittedName>
</protein>
<proteinExistence type="predicted"/>
<sequence>MERNYELDVQRFGPDRPVKKTTMDLPDKAKQLLKPIICVFQISIVSACVYFTGLSFLTT</sequence>
<evidence type="ECO:0000256" key="1">
    <source>
        <dbReference type="SAM" id="Phobius"/>
    </source>
</evidence>
<keyword evidence="3" id="KW-1185">Reference proteome</keyword>
<keyword evidence="1" id="KW-0812">Transmembrane</keyword>
<dbReference type="Proteomes" id="UP000242715">
    <property type="component" value="Unassembled WGS sequence"/>
</dbReference>
<evidence type="ECO:0000313" key="3">
    <source>
        <dbReference type="Proteomes" id="UP000242715"/>
    </source>
</evidence>
<feature type="transmembrane region" description="Helical" evidence="1">
    <location>
        <begin position="36"/>
        <end position="57"/>
    </location>
</feature>
<keyword evidence="1" id="KW-1133">Transmembrane helix</keyword>
<name>A0A2Z6M8H8_TRISU</name>
<evidence type="ECO:0000313" key="2">
    <source>
        <dbReference type="EMBL" id="GAU28784.1"/>
    </source>
</evidence>
<dbReference type="AlphaFoldDB" id="A0A2Z6M8H8"/>
<dbReference type="EMBL" id="DF973380">
    <property type="protein sequence ID" value="GAU28784.1"/>
    <property type="molecule type" value="Genomic_DNA"/>
</dbReference>
<gene>
    <name evidence="2" type="ORF">TSUD_357700</name>
</gene>
<keyword evidence="1" id="KW-0472">Membrane</keyword>
<reference evidence="3" key="1">
    <citation type="journal article" date="2017" name="Front. Plant Sci.">
        <title>Climate Clever Clovers: New Paradigm to Reduce the Environmental Footprint of Ruminants by Breeding Low Methanogenic Forages Utilizing Haplotype Variation.</title>
        <authorList>
            <person name="Kaur P."/>
            <person name="Appels R."/>
            <person name="Bayer P.E."/>
            <person name="Keeble-Gagnere G."/>
            <person name="Wang J."/>
            <person name="Hirakawa H."/>
            <person name="Shirasawa K."/>
            <person name="Vercoe P."/>
            <person name="Stefanova K."/>
            <person name="Durmic Z."/>
            <person name="Nichols P."/>
            <person name="Revell C."/>
            <person name="Isobe S.N."/>
            <person name="Edwards D."/>
            <person name="Erskine W."/>
        </authorList>
    </citation>
    <scope>NUCLEOTIDE SEQUENCE [LARGE SCALE GENOMIC DNA]</scope>
    <source>
        <strain evidence="3">cv. Daliak</strain>
    </source>
</reference>
<accession>A0A2Z6M8H8</accession>
<organism evidence="2 3">
    <name type="scientific">Trifolium subterraneum</name>
    <name type="common">Subterranean clover</name>
    <dbReference type="NCBI Taxonomy" id="3900"/>
    <lineage>
        <taxon>Eukaryota</taxon>
        <taxon>Viridiplantae</taxon>
        <taxon>Streptophyta</taxon>
        <taxon>Embryophyta</taxon>
        <taxon>Tracheophyta</taxon>
        <taxon>Spermatophyta</taxon>
        <taxon>Magnoliopsida</taxon>
        <taxon>eudicotyledons</taxon>
        <taxon>Gunneridae</taxon>
        <taxon>Pentapetalae</taxon>
        <taxon>rosids</taxon>
        <taxon>fabids</taxon>
        <taxon>Fabales</taxon>
        <taxon>Fabaceae</taxon>
        <taxon>Papilionoideae</taxon>
        <taxon>50 kb inversion clade</taxon>
        <taxon>NPAAA clade</taxon>
        <taxon>Hologalegina</taxon>
        <taxon>IRL clade</taxon>
        <taxon>Trifolieae</taxon>
        <taxon>Trifolium</taxon>
    </lineage>
</organism>